<comment type="caution">
    <text evidence="1">The sequence shown here is derived from an EMBL/GenBank/DDBJ whole genome shotgun (WGS) entry which is preliminary data.</text>
</comment>
<dbReference type="InterPro" id="IPR032675">
    <property type="entry name" value="LRR_dom_sf"/>
</dbReference>
<reference evidence="1 2" key="1">
    <citation type="journal article" date="2019" name="Fungal Biol. Biotechnol.">
        <title>Draft genome sequence of fastidious pathogen Ceratobasidium theobromae, which causes vascular-streak dieback in Theobroma cacao.</title>
        <authorList>
            <person name="Ali S.S."/>
            <person name="Asman A."/>
            <person name="Shao J."/>
            <person name="Firmansyah A.P."/>
            <person name="Susilo A.W."/>
            <person name="Rosmana A."/>
            <person name="McMahon P."/>
            <person name="Junaid M."/>
            <person name="Guest D."/>
            <person name="Kheng T.Y."/>
            <person name="Meinhardt L.W."/>
            <person name="Bailey B.A."/>
        </authorList>
    </citation>
    <scope>NUCLEOTIDE SEQUENCE [LARGE SCALE GENOMIC DNA]</scope>
    <source>
        <strain evidence="1 2">CT2</strain>
    </source>
</reference>
<sequence length="489" mass="54624">MIPRHSPVALPLTPFAPNFTHSPTPRNMADEYSAAAPINKIPVEILSNIFVVIYTLAHTSNNTYDHSAVKHTILLSSVCTRWRQAAIATSALWPTSIEITGQGYLRKGLQYTNICLERSRNAPLHLRIGRHNFEYSLTSANEVLSTTLHSVSSRIKSVAIAYWHSSLAKEVLATLISQGSLGTLCELALCATSGDKLLYADTEVLSQESLSALLSVLKFLCLDSVSLNWNTAYLSCHNLVELQLIELPFNGFPTAICLAQLLAANRGLQSIKLSRFELHDYSYPSPGEQLAIALPELKNIKLYLNPKFISWFFRLPITIGTQGLSLHLSSYYVESEVAAVTESLNSFFQRTHVKALCISGYWLPFSFVYAALQYLEILRFSGQVFTMYTFAGMQEVPRFLPQLHTIDVVECIAKIDDIEPGFRSLLTVPSIRRIGIDGLSLYQSMDGDPSTERLMSIQSTRQWLEQGNVTAAISYSRLSNFYAFTLPFR</sequence>
<protein>
    <recommendedName>
        <fullName evidence="3">F-box domain-containing protein</fullName>
    </recommendedName>
</protein>
<gene>
    <name evidence="1" type="ORF">CTheo_4768</name>
</gene>
<evidence type="ECO:0000313" key="1">
    <source>
        <dbReference type="EMBL" id="KAB5591776.1"/>
    </source>
</evidence>
<dbReference type="OrthoDB" id="3365698at2759"/>
<organism evidence="1 2">
    <name type="scientific">Ceratobasidium theobromae</name>
    <dbReference type="NCBI Taxonomy" id="1582974"/>
    <lineage>
        <taxon>Eukaryota</taxon>
        <taxon>Fungi</taxon>
        <taxon>Dikarya</taxon>
        <taxon>Basidiomycota</taxon>
        <taxon>Agaricomycotina</taxon>
        <taxon>Agaricomycetes</taxon>
        <taxon>Cantharellales</taxon>
        <taxon>Ceratobasidiaceae</taxon>
        <taxon>Ceratobasidium</taxon>
    </lineage>
</organism>
<dbReference type="SUPFAM" id="SSF52047">
    <property type="entry name" value="RNI-like"/>
    <property type="match status" value="1"/>
</dbReference>
<name>A0A5N5QJZ3_9AGAM</name>
<dbReference type="EMBL" id="SSOP01000089">
    <property type="protein sequence ID" value="KAB5591776.1"/>
    <property type="molecule type" value="Genomic_DNA"/>
</dbReference>
<evidence type="ECO:0008006" key="3">
    <source>
        <dbReference type="Google" id="ProtNLM"/>
    </source>
</evidence>
<dbReference type="Proteomes" id="UP000383932">
    <property type="component" value="Unassembled WGS sequence"/>
</dbReference>
<dbReference type="Gene3D" id="3.80.10.10">
    <property type="entry name" value="Ribonuclease Inhibitor"/>
    <property type="match status" value="1"/>
</dbReference>
<accession>A0A5N5QJZ3</accession>
<proteinExistence type="predicted"/>
<dbReference type="Gene3D" id="1.20.1280.50">
    <property type="match status" value="1"/>
</dbReference>
<keyword evidence="2" id="KW-1185">Reference proteome</keyword>
<dbReference type="AlphaFoldDB" id="A0A5N5QJZ3"/>
<evidence type="ECO:0000313" key="2">
    <source>
        <dbReference type="Proteomes" id="UP000383932"/>
    </source>
</evidence>